<evidence type="ECO:0000256" key="4">
    <source>
        <dbReference type="ARBA" id="ARBA00022692"/>
    </source>
</evidence>
<comment type="caution">
    <text evidence="9">The sequence shown here is derived from an EMBL/GenBank/DDBJ whole genome shotgun (WGS) entry which is preliminary data.</text>
</comment>
<evidence type="ECO:0000259" key="8">
    <source>
        <dbReference type="Pfam" id="PF02434"/>
    </source>
</evidence>
<name>A0A0L0CFS3_LUCCU</name>
<keyword evidence="7" id="KW-0472">Membrane</keyword>
<keyword evidence="4" id="KW-0812">Transmembrane</keyword>
<keyword evidence="3" id="KW-0808">Transferase</keyword>
<dbReference type="InterPro" id="IPR003378">
    <property type="entry name" value="Fringe-like_glycosylTrfase"/>
</dbReference>
<evidence type="ECO:0000256" key="3">
    <source>
        <dbReference type="ARBA" id="ARBA00022679"/>
    </source>
</evidence>
<dbReference type="AlphaFoldDB" id="A0A0L0CFS3"/>
<reference evidence="9 10" key="1">
    <citation type="journal article" date="2015" name="Nat. Commun.">
        <title>Lucilia cuprina genome unlocks parasitic fly biology to underpin future interventions.</title>
        <authorList>
            <person name="Anstead C.A."/>
            <person name="Korhonen P.K."/>
            <person name="Young N.D."/>
            <person name="Hall R.S."/>
            <person name="Jex A.R."/>
            <person name="Murali S.C."/>
            <person name="Hughes D.S."/>
            <person name="Lee S.F."/>
            <person name="Perry T."/>
            <person name="Stroehlein A.J."/>
            <person name="Ansell B.R."/>
            <person name="Breugelmans B."/>
            <person name="Hofmann A."/>
            <person name="Qu J."/>
            <person name="Dugan S."/>
            <person name="Lee S.L."/>
            <person name="Chao H."/>
            <person name="Dinh H."/>
            <person name="Han Y."/>
            <person name="Doddapaneni H.V."/>
            <person name="Worley K.C."/>
            <person name="Muzny D.M."/>
            <person name="Ioannidis P."/>
            <person name="Waterhouse R.M."/>
            <person name="Zdobnov E.M."/>
            <person name="James P.J."/>
            <person name="Bagnall N.H."/>
            <person name="Kotze A.C."/>
            <person name="Gibbs R.A."/>
            <person name="Richards S."/>
            <person name="Batterham P."/>
            <person name="Gasser R.B."/>
        </authorList>
    </citation>
    <scope>NUCLEOTIDE SEQUENCE [LARGE SCALE GENOMIC DNA]</scope>
    <source>
        <strain evidence="9 10">LS</strain>
        <tissue evidence="9">Full body</tissue>
    </source>
</reference>
<evidence type="ECO:0000256" key="1">
    <source>
        <dbReference type="ARBA" id="ARBA00004606"/>
    </source>
</evidence>
<dbReference type="Pfam" id="PF02434">
    <property type="entry name" value="Fringe"/>
    <property type="match status" value="1"/>
</dbReference>
<dbReference type="Proteomes" id="UP000037069">
    <property type="component" value="Unassembled WGS sequence"/>
</dbReference>
<evidence type="ECO:0000313" key="9">
    <source>
        <dbReference type="EMBL" id="KNC31095.1"/>
    </source>
</evidence>
<feature type="domain" description="Fringe-like glycosyltransferase" evidence="8">
    <location>
        <begin position="149"/>
        <end position="216"/>
    </location>
</feature>
<keyword evidence="5" id="KW-0735">Signal-anchor</keyword>
<keyword evidence="10" id="KW-1185">Reference proteome</keyword>
<evidence type="ECO:0000256" key="7">
    <source>
        <dbReference type="ARBA" id="ARBA00023136"/>
    </source>
</evidence>
<keyword evidence="6" id="KW-1133">Transmembrane helix</keyword>
<dbReference type="GO" id="GO:0016020">
    <property type="term" value="C:membrane"/>
    <property type="evidence" value="ECO:0007669"/>
    <property type="project" value="UniProtKB-SubCell"/>
</dbReference>
<evidence type="ECO:0000256" key="5">
    <source>
        <dbReference type="ARBA" id="ARBA00022968"/>
    </source>
</evidence>
<evidence type="ECO:0000256" key="6">
    <source>
        <dbReference type="ARBA" id="ARBA00022989"/>
    </source>
</evidence>
<dbReference type="OrthoDB" id="421979at2759"/>
<protein>
    <recommendedName>
        <fullName evidence="8">Fringe-like glycosyltransferase domain-containing protein</fullName>
    </recommendedName>
</protein>
<dbReference type="GO" id="GO:0016757">
    <property type="term" value="F:glycosyltransferase activity"/>
    <property type="evidence" value="ECO:0007669"/>
    <property type="project" value="UniProtKB-KW"/>
</dbReference>
<comment type="subcellular location">
    <subcellularLocation>
        <location evidence="1">Membrane</location>
        <topology evidence="1">Single-pass type II membrane protein</topology>
    </subcellularLocation>
</comment>
<evidence type="ECO:0000313" key="10">
    <source>
        <dbReference type="Proteomes" id="UP000037069"/>
    </source>
</evidence>
<dbReference type="Gene3D" id="3.90.550.50">
    <property type="match status" value="1"/>
</dbReference>
<keyword evidence="2" id="KW-0328">Glycosyltransferase</keyword>
<sequence>MKFKNNKDKTRTITLFNGSDLPHSDFHMVPINANLDNYKSRINIQKQKIILKKASYICPEASWETGSIKNNKNKVYNDNEKCSMCDEQTTNAALSMTCISIRGKNCKNLLVKHEEIYFAKHFHERLTITQNTWALYAKHVKYFSDLQGVCQVLGCYNSMDEIYLGERCGYRLYAEDVFNYIKGGGGIAFSLSVVKLILQHCRCPSATAPDDMILWSLFASTSTESFALAPVSSIGKI</sequence>
<proteinExistence type="predicted"/>
<accession>A0A0L0CFS3</accession>
<organism evidence="9 10">
    <name type="scientific">Lucilia cuprina</name>
    <name type="common">Green bottle fly</name>
    <name type="synonym">Australian sheep blowfly</name>
    <dbReference type="NCBI Taxonomy" id="7375"/>
    <lineage>
        <taxon>Eukaryota</taxon>
        <taxon>Metazoa</taxon>
        <taxon>Ecdysozoa</taxon>
        <taxon>Arthropoda</taxon>
        <taxon>Hexapoda</taxon>
        <taxon>Insecta</taxon>
        <taxon>Pterygota</taxon>
        <taxon>Neoptera</taxon>
        <taxon>Endopterygota</taxon>
        <taxon>Diptera</taxon>
        <taxon>Brachycera</taxon>
        <taxon>Muscomorpha</taxon>
        <taxon>Oestroidea</taxon>
        <taxon>Calliphoridae</taxon>
        <taxon>Luciliinae</taxon>
        <taxon>Lucilia</taxon>
    </lineage>
</organism>
<gene>
    <name evidence="9" type="ORF">FF38_13647</name>
</gene>
<dbReference type="EMBL" id="JRES01000445">
    <property type="protein sequence ID" value="KNC31095.1"/>
    <property type="molecule type" value="Genomic_DNA"/>
</dbReference>
<evidence type="ECO:0000256" key="2">
    <source>
        <dbReference type="ARBA" id="ARBA00022676"/>
    </source>
</evidence>
<dbReference type="STRING" id="7375.A0A0L0CFS3"/>